<feature type="chain" id="PRO_5029864466" description="MalT-like TPR region domain-containing protein" evidence="1">
    <location>
        <begin position="19"/>
        <end position="200"/>
    </location>
</feature>
<feature type="signal peptide" evidence="1">
    <location>
        <begin position="1"/>
        <end position="18"/>
    </location>
</feature>
<dbReference type="AlphaFoldDB" id="A0A7K1SVP7"/>
<keyword evidence="3" id="KW-1185">Reference proteome</keyword>
<organism evidence="2 3">
    <name type="scientific">Mucilaginibacter arboris</name>
    <dbReference type="NCBI Taxonomy" id="2682090"/>
    <lineage>
        <taxon>Bacteria</taxon>
        <taxon>Pseudomonadati</taxon>
        <taxon>Bacteroidota</taxon>
        <taxon>Sphingobacteriia</taxon>
        <taxon>Sphingobacteriales</taxon>
        <taxon>Sphingobacteriaceae</taxon>
        <taxon>Mucilaginibacter</taxon>
    </lineage>
</organism>
<sequence length="200" mass="22981">MKLFLAVFISLFSLKVSAQWPANLPWHKNHERLPQLIKPLLPVETVPETFSSNASFNGFNTQLARSRYRINAEEAFIMKNLRRSMRYGSDSMRVQFNKLANFYFSQNRFSEAKWYVLRSNAIARQQKNYEGIIGSLLVLADVKSNLGDFKQANADLFEAKTIAASHSMAPDLLLIEQHSKQIRINKEVGIKAENHYSDLL</sequence>
<comment type="caution">
    <text evidence="2">The sequence shown here is derived from an EMBL/GenBank/DDBJ whole genome shotgun (WGS) entry which is preliminary data.</text>
</comment>
<protein>
    <recommendedName>
        <fullName evidence="4">MalT-like TPR region domain-containing protein</fullName>
    </recommendedName>
</protein>
<evidence type="ECO:0000313" key="3">
    <source>
        <dbReference type="Proteomes" id="UP000462014"/>
    </source>
</evidence>
<proteinExistence type="predicted"/>
<gene>
    <name evidence="2" type="ORF">GO621_07415</name>
</gene>
<evidence type="ECO:0000313" key="2">
    <source>
        <dbReference type="EMBL" id="MVN21363.1"/>
    </source>
</evidence>
<dbReference type="SUPFAM" id="SSF48452">
    <property type="entry name" value="TPR-like"/>
    <property type="match status" value="1"/>
</dbReference>
<dbReference type="RefSeq" id="WP_157565622.1">
    <property type="nucleotide sequence ID" value="NZ_WPIK01000005.1"/>
</dbReference>
<evidence type="ECO:0000256" key="1">
    <source>
        <dbReference type="SAM" id="SignalP"/>
    </source>
</evidence>
<evidence type="ECO:0008006" key="4">
    <source>
        <dbReference type="Google" id="ProtNLM"/>
    </source>
</evidence>
<name>A0A7K1SVP7_9SPHI</name>
<reference evidence="2 3" key="1">
    <citation type="submission" date="2019-12" db="EMBL/GenBank/DDBJ databases">
        <title>Mucilaginibacter sp. HMF7410 genome sequencing and assembly.</title>
        <authorList>
            <person name="Kang H."/>
            <person name="Cha I."/>
            <person name="Kim H."/>
            <person name="Joh K."/>
        </authorList>
    </citation>
    <scope>NUCLEOTIDE SEQUENCE [LARGE SCALE GENOMIC DNA]</scope>
    <source>
        <strain evidence="2 3">HMF7410</strain>
    </source>
</reference>
<dbReference type="Gene3D" id="1.25.40.10">
    <property type="entry name" value="Tetratricopeptide repeat domain"/>
    <property type="match status" value="1"/>
</dbReference>
<dbReference type="EMBL" id="WPIK01000005">
    <property type="protein sequence ID" value="MVN21363.1"/>
    <property type="molecule type" value="Genomic_DNA"/>
</dbReference>
<keyword evidence="1" id="KW-0732">Signal</keyword>
<dbReference type="InterPro" id="IPR011990">
    <property type="entry name" value="TPR-like_helical_dom_sf"/>
</dbReference>
<dbReference type="Proteomes" id="UP000462014">
    <property type="component" value="Unassembled WGS sequence"/>
</dbReference>
<accession>A0A7K1SVP7</accession>